<accession>X1U736</accession>
<feature type="non-terminal residue" evidence="1">
    <location>
        <position position="1"/>
    </location>
</feature>
<organism evidence="1">
    <name type="scientific">marine sediment metagenome</name>
    <dbReference type="NCBI Taxonomy" id="412755"/>
    <lineage>
        <taxon>unclassified sequences</taxon>
        <taxon>metagenomes</taxon>
        <taxon>ecological metagenomes</taxon>
    </lineage>
</organism>
<dbReference type="AlphaFoldDB" id="X1U736"/>
<reference evidence="1" key="1">
    <citation type="journal article" date="2014" name="Front. Microbiol.">
        <title>High frequency of phylogenetically diverse reductive dehalogenase-homologous genes in deep subseafloor sedimentary metagenomes.</title>
        <authorList>
            <person name="Kawai M."/>
            <person name="Futagami T."/>
            <person name="Toyoda A."/>
            <person name="Takaki Y."/>
            <person name="Nishi S."/>
            <person name="Hori S."/>
            <person name="Arai W."/>
            <person name="Tsubouchi T."/>
            <person name="Morono Y."/>
            <person name="Uchiyama I."/>
            <person name="Ito T."/>
            <person name="Fujiyama A."/>
            <person name="Inagaki F."/>
            <person name="Takami H."/>
        </authorList>
    </citation>
    <scope>NUCLEOTIDE SEQUENCE</scope>
    <source>
        <strain evidence="1">Expedition CK06-06</strain>
    </source>
</reference>
<proteinExistence type="predicted"/>
<sequence length="52" mass="5530">GIKEVTTTSVGAELPKVSSLSVGYGLAVILELGVVWSRPPNFSEYNFSEGFP</sequence>
<protein>
    <submittedName>
        <fullName evidence="1">Uncharacterized protein</fullName>
    </submittedName>
</protein>
<gene>
    <name evidence="1" type="ORF">S12H4_39552</name>
</gene>
<name>X1U736_9ZZZZ</name>
<evidence type="ECO:0000313" key="1">
    <source>
        <dbReference type="EMBL" id="GAI88114.1"/>
    </source>
</evidence>
<dbReference type="EMBL" id="BARW01023911">
    <property type="protein sequence ID" value="GAI88114.1"/>
    <property type="molecule type" value="Genomic_DNA"/>
</dbReference>
<comment type="caution">
    <text evidence="1">The sequence shown here is derived from an EMBL/GenBank/DDBJ whole genome shotgun (WGS) entry which is preliminary data.</text>
</comment>